<dbReference type="Proteomes" id="UP000887540">
    <property type="component" value="Unplaced"/>
</dbReference>
<dbReference type="InterPro" id="IPR036047">
    <property type="entry name" value="F-box-like_dom_sf"/>
</dbReference>
<sequence length="284" mass="33218">MLEILIFLDANETEKCQLVCKKWNRCIDSNRSRLPTGLPQAVDFDSDGKISYTTKRQSLPRNKISKLSLYLTADMLTKFEKNTKCQLVKIRVKFLYVYIWEASRIALLPDFFKCFMVDYATISLSAPETDFLIKRPKFVPIVEAPAKLTITLRNKTQTGCSVEEILDFVMYPNFPNLNRHALELQYLDQEKSMTLIEKIFELFQQNEDIGRYFQRFDFQTLEWANINRVQAFADAAQMEKTIIADGENEGFLFVRYNVTRADNWIFQLEITDDDVSVYVKPNNN</sequence>
<accession>A0A914D6R1</accession>
<dbReference type="WBParaSite" id="ACRNAN_scaffold1941.g18031.t1">
    <property type="protein sequence ID" value="ACRNAN_scaffold1941.g18031.t1"/>
    <property type="gene ID" value="ACRNAN_scaffold1941.g18031"/>
</dbReference>
<protein>
    <submittedName>
        <fullName evidence="3">F-box domain-containing protein</fullName>
    </submittedName>
</protein>
<dbReference type="Pfam" id="PF00646">
    <property type="entry name" value="F-box"/>
    <property type="match status" value="1"/>
</dbReference>
<keyword evidence="2" id="KW-1185">Reference proteome</keyword>
<feature type="domain" description="F-box" evidence="1">
    <location>
        <begin position="2"/>
        <end position="32"/>
    </location>
</feature>
<evidence type="ECO:0000259" key="1">
    <source>
        <dbReference type="Pfam" id="PF00646"/>
    </source>
</evidence>
<dbReference type="SUPFAM" id="SSF81383">
    <property type="entry name" value="F-box domain"/>
    <property type="match status" value="1"/>
</dbReference>
<evidence type="ECO:0000313" key="3">
    <source>
        <dbReference type="WBParaSite" id="ACRNAN_scaffold1941.g18031.t1"/>
    </source>
</evidence>
<dbReference type="AlphaFoldDB" id="A0A914D6R1"/>
<evidence type="ECO:0000313" key="2">
    <source>
        <dbReference type="Proteomes" id="UP000887540"/>
    </source>
</evidence>
<name>A0A914D6R1_9BILA</name>
<dbReference type="Gene3D" id="1.20.1280.50">
    <property type="match status" value="1"/>
</dbReference>
<reference evidence="3" key="1">
    <citation type="submission" date="2022-11" db="UniProtKB">
        <authorList>
            <consortium name="WormBaseParasite"/>
        </authorList>
    </citation>
    <scope>IDENTIFICATION</scope>
</reference>
<dbReference type="InterPro" id="IPR001810">
    <property type="entry name" value="F-box_dom"/>
</dbReference>
<organism evidence="2 3">
    <name type="scientific">Acrobeloides nanus</name>
    <dbReference type="NCBI Taxonomy" id="290746"/>
    <lineage>
        <taxon>Eukaryota</taxon>
        <taxon>Metazoa</taxon>
        <taxon>Ecdysozoa</taxon>
        <taxon>Nematoda</taxon>
        <taxon>Chromadorea</taxon>
        <taxon>Rhabditida</taxon>
        <taxon>Tylenchina</taxon>
        <taxon>Cephalobomorpha</taxon>
        <taxon>Cephaloboidea</taxon>
        <taxon>Cephalobidae</taxon>
        <taxon>Acrobeloides</taxon>
    </lineage>
</organism>
<proteinExistence type="predicted"/>